<feature type="domain" description="DUF7351" evidence="2">
    <location>
        <begin position="102"/>
        <end position="276"/>
    </location>
</feature>
<accession>M0HMM7</accession>
<comment type="caution">
    <text evidence="3">The sequence shown here is derived from an EMBL/GenBank/DDBJ whole genome shotgun (WGS) entry which is preliminary data.</text>
</comment>
<proteinExistence type="predicted"/>
<dbReference type="Gene3D" id="1.10.10.10">
    <property type="entry name" value="Winged helix-like DNA-binding domain superfamily/Winged helix DNA-binding domain"/>
    <property type="match status" value="1"/>
</dbReference>
<dbReference type="InterPro" id="IPR055775">
    <property type="entry name" value="DUF7351"/>
</dbReference>
<dbReference type="Pfam" id="PF24042">
    <property type="entry name" value="DUF7351"/>
    <property type="match status" value="1"/>
</dbReference>
<organism evidence="3 4">
    <name type="scientific">Haloferax elongans ATCC BAA-1513</name>
    <dbReference type="NCBI Taxonomy" id="1230453"/>
    <lineage>
        <taxon>Archaea</taxon>
        <taxon>Methanobacteriati</taxon>
        <taxon>Methanobacteriota</taxon>
        <taxon>Stenosarchaea group</taxon>
        <taxon>Halobacteria</taxon>
        <taxon>Halobacteriales</taxon>
        <taxon>Haloferacaceae</taxon>
        <taxon>Haloferax</taxon>
    </lineage>
</organism>
<evidence type="ECO:0000259" key="2">
    <source>
        <dbReference type="Pfam" id="PF24042"/>
    </source>
</evidence>
<dbReference type="InterPro" id="IPR036388">
    <property type="entry name" value="WH-like_DNA-bd_sf"/>
</dbReference>
<evidence type="ECO:0000313" key="3">
    <source>
        <dbReference type="EMBL" id="ELZ85008.1"/>
    </source>
</evidence>
<evidence type="ECO:0000259" key="1">
    <source>
        <dbReference type="Pfam" id="PF24038"/>
    </source>
</evidence>
<dbReference type="InterPro" id="IPR055771">
    <property type="entry name" value="DUF7347"/>
</dbReference>
<dbReference type="AlphaFoldDB" id="M0HMM7"/>
<dbReference type="Proteomes" id="UP000011612">
    <property type="component" value="Unassembled WGS sequence"/>
</dbReference>
<evidence type="ECO:0008006" key="5">
    <source>
        <dbReference type="Google" id="ProtNLM"/>
    </source>
</evidence>
<feature type="domain" description="DUF7347" evidence="1">
    <location>
        <begin position="12"/>
        <end position="83"/>
    </location>
</feature>
<gene>
    <name evidence="3" type="ORF">C453_10520</name>
</gene>
<reference evidence="3 4" key="1">
    <citation type="journal article" date="2014" name="PLoS Genet.">
        <title>Phylogenetically driven sequencing of extremely halophilic archaea reveals strategies for static and dynamic osmo-response.</title>
        <authorList>
            <person name="Becker E.A."/>
            <person name="Seitzer P.M."/>
            <person name="Tritt A."/>
            <person name="Larsen D."/>
            <person name="Krusor M."/>
            <person name="Yao A.I."/>
            <person name="Wu D."/>
            <person name="Madern D."/>
            <person name="Eisen J.A."/>
            <person name="Darling A.E."/>
            <person name="Facciotti M.T."/>
        </authorList>
    </citation>
    <scope>NUCLEOTIDE SEQUENCE [LARGE SCALE GENOMIC DNA]</scope>
    <source>
        <strain evidence="3 4">ATCC BAA-1513</strain>
    </source>
</reference>
<evidence type="ECO:0000313" key="4">
    <source>
        <dbReference type="Proteomes" id="UP000011612"/>
    </source>
</evidence>
<name>M0HMM7_HALEO</name>
<dbReference type="Pfam" id="PF24038">
    <property type="entry name" value="DUF7347"/>
    <property type="match status" value="1"/>
</dbReference>
<keyword evidence="4" id="KW-1185">Reference proteome</keyword>
<protein>
    <recommendedName>
        <fullName evidence="5">ArsR family transcriptional regulator</fullName>
    </recommendedName>
</protein>
<sequence>MPTVDRQSAVSTFSSLANETRLTILDVLADAPVGLSFSQLYEAVPIDDTGNFNYHLTQLTGSFVQKHDGVYKITPTGTAILGALVAGTFDADLSIEPIPTNWECLQCGGDFTVRCVDTRAHLRCDTCESGSTISVPPSAVDSTSKENLPTTLIQWYRSRIQQLRAGFCHRCSSQTDRRLVEGVDPEADAPTPSVVRFDCRRCGASATVSGATLVTFHPVVEGFFREYGLETHNQHPTQVWRALDSSEVRTTSENPLEVEVQFSMDEETVSAVITAAGCVEDVRRVDTS</sequence>
<dbReference type="EMBL" id="AOLK01000018">
    <property type="protein sequence ID" value="ELZ85008.1"/>
    <property type="molecule type" value="Genomic_DNA"/>
</dbReference>